<reference evidence="2" key="2">
    <citation type="submission" date="2021-04" db="EMBL/GenBank/DDBJ databases">
        <authorList>
            <person name="Gilroy R."/>
        </authorList>
    </citation>
    <scope>NUCLEOTIDE SEQUENCE</scope>
    <source>
        <strain evidence="2">F6-686</strain>
    </source>
</reference>
<evidence type="ECO:0000256" key="1">
    <source>
        <dbReference type="SAM" id="Phobius"/>
    </source>
</evidence>
<organism evidence="2 3">
    <name type="scientific">Candidatus Lactobacillus pullistercoris</name>
    <dbReference type="NCBI Taxonomy" id="2838636"/>
    <lineage>
        <taxon>Bacteria</taxon>
        <taxon>Bacillati</taxon>
        <taxon>Bacillota</taxon>
        <taxon>Bacilli</taxon>
        <taxon>Lactobacillales</taxon>
        <taxon>Lactobacillaceae</taxon>
        <taxon>Lactobacillus</taxon>
    </lineage>
</organism>
<evidence type="ECO:0000313" key="2">
    <source>
        <dbReference type="EMBL" id="MBU3828216.1"/>
    </source>
</evidence>
<feature type="transmembrane region" description="Helical" evidence="1">
    <location>
        <begin position="85"/>
        <end position="108"/>
    </location>
</feature>
<comment type="caution">
    <text evidence="2">The sequence shown here is derived from an EMBL/GenBank/DDBJ whole genome shotgun (WGS) entry which is preliminary data.</text>
</comment>
<feature type="transmembrane region" description="Helical" evidence="1">
    <location>
        <begin position="47"/>
        <end position="73"/>
    </location>
</feature>
<reference evidence="2" key="1">
    <citation type="journal article" date="2021" name="PeerJ">
        <title>Extensive microbial diversity within the chicken gut microbiome revealed by metagenomics and culture.</title>
        <authorList>
            <person name="Gilroy R."/>
            <person name="Ravi A."/>
            <person name="Getino M."/>
            <person name="Pursley I."/>
            <person name="Horton D.L."/>
            <person name="Alikhan N.F."/>
            <person name="Baker D."/>
            <person name="Gharbi K."/>
            <person name="Hall N."/>
            <person name="Watson M."/>
            <person name="Adriaenssens E.M."/>
            <person name="Foster-Nyarko E."/>
            <person name="Jarju S."/>
            <person name="Secka A."/>
            <person name="Antonio M."/>
            <person name="Oren A."/>
            <person name="Chaudhuri R.R."/>
            <person name="La Ragione R."/>
            <person name="Hildebrand F."/>
            <person name="Pallen M.J."/>
        </authorList>
    </citation>
    <scope>NUCLEOTIDE SEQUENCE</scope>
    <source>
        <strain evidence="2">F6-686</strain>
    </source>
</reference>
<keyword evidence="1" id="KW-0472">Membrane</keyword>
<dbReference type="AlphaFoldDB" id="A0A9E2NTE2"/>
<accession>A0A9E2NTE2</accession>
<feature type="transmembrane region" description="Helical" evidence="1">
    <location>
        <begin position="128"/>
        <end position="147"/>
    </location>
</feature>
<keyword evidence="1" id="KW-0812">Transmembrane</keyword>
<keyword evidence="1" id="KW-1133">Transmembrane helix</keyword>
<dbReference type="Pfam" id="PF05656">
    <property type="entry name" value="DUF805"/>
    <property type="match status" value="1"/>
</dbReference>
<proteinExistence type="predicted"/>
<dbReference type="InterPro" id="IPR008523">
    <property type="entry name" value="DUF805"/>
</dbReference>
<gene>
    <name evidence="2" type="ORF">H9806_03575</name>
</gene>
<sequence length="165" mass="19361">MSEPYYRQQYQGPRNDEAIPTSAFGQIVKETFLRPFTWDARTTRRNFWIGLVITEIIIWLGGIITFCATIMPVAHYENNTEITGWAFSGVPTILIIGLLIWGIIYIYLKLCQLGLAVRRLHDVDYTGYWLWLLVIPFGWIFILYFVIQPSKQQPVQWGTYLYLDE</sequence>
<protein>
    <submittedName>
        <fullName evidence="2">DUF805 domain-containing protein</fullName>
    </submittedName>
</protein>
<name>A0A9E2NTE2_9LACO</name>
<dbReference type="PANTHER" id="PTHR34980">
    <property type="entry name" value="INNER MEMBRANE PROTEIN-RELATED-RELATED"/>
    <property type="match status" value="1"/>
</dbReference>
<evidence type="ECO:0000313" key="3">
    <source>
        <dbReference type="Proteomes" id="UP000823844"/>
    </source>
</evidence>
<dbReference type="PANTHER" id="PTHR34980:SF2">
    <property type="entry name" value="INNER MEMBRANE PROTEIN YHAH-RELATED"/>
    <property type="match status" value="1"/>
</dbReference>
<dbReference type="EMBL" id="JAHLFT010000044">
    <property type="protein sequence ID" value="MBU3828216.1"/>
    <property type="molecule type" value="Genomic_DNA"/>
</dbReference>
<dbReference type="Proteomes" id="UP000823844">
    <property type="component" value="Unassembled WGS sequence"/>
</dbReference>
<dbReference type="GO" id="GO:0005886">
    <property type="term" value="C:plasma membrane"/>
    <property type="evidence" value="ECO:0007669"/>
    <property type="project" value="TreeGrafter"/>
</dbReference>